<feature type="region of interest" description="Disordered" evidence="7">
    <location>
        <begin position="1"/>
        <end position="28"/>
    </location>
</feature>
<keyword evidence="9" id="KW-0966">Cell projection</keyword>
<dbReference type="EMBL" id="CP147404">
    <property type="protein sequence ID" value="WXB92786.1"/>
    <property type="molecule type" value="Genomic_DNA"/>
</dbReference>
<evidence type="ECO:0000256" key="1">
    <source>
        <dbReference type="ARBA" id="ARBA00005322"/>
    </source>
</evidence>
<evidence type="ECO:0000313" key="9">
    <source>
        <dbReference type="EMBL" id="WXB92786.1"/>
    </source>
</evidence>
<accession>A0ABZ2N4Z9</accession>
<organism evidence="9 10">
    <name type="scientific">Bacillus kandeliae</name>
    <dbReference type="NCBI Taxonomy" id="3129297"/>
    <lineage>
        <taxon>Bacteria</taxon>
        <taxon>Bacillati</taxon>
        <taxon>Bacillota</taxon>
        <taxon>Bacilli</taxon>
        <taxon>Bacillales</taxon>
        <taxon>Bacillaceae</taxon>
        <taxon>Bacillus</taxon>
    </lineage>
</organism>
<dbReference type="Proteomes" id="UP001387364">
    <property type="component" value="Chromosome"/>
</dbReference>
<gene>
    <name evidence="9" type="primary">flgM</name>
    <name evidence="9" type="ORF">WDJ61_16405</name>
</gene>
<dbReference type="Gene3D" id="6.10.140.30">
    <property type="entry name" value="Anti-sigma-28 factor FlgM"/>
    <property type="match status" value="1"/>
</dbReference>
<evidence type="ECO:0000313" key="10">
    <source>
        <dbReference type="Proteomes" id="UP001387364"/>
    </source>
</evidence>
<feature type="domain" description="Anti-sigma-28 factor FlgM C-terminal" evidence="8">
    <location>
        <begin position="33"/>
        <end position="83"/>
    </location>
</feature>
<comment type="similarity">
    <text evidence="1">Belongs to the FlgM family.</text>
</comment>
<dbReference type="InterPro" id="IPR035890">
    <property type="entry name" value="Anti-sigma-28_factor_FlgM_sf"/>
</dbReference>
<reference evidence="9 10" key="1">
    <citation type="submission" date="2024-02" db="EMBL/GenBank/DDBJ databases">
        <title>Seven novel Bacillus-like species.</title>
        <authorList>
            <person name="Liu G."/>
        </authorList>
    </citation>
    <scope>NUCLEOTIDE SEQUENCE [LARGE SCALE GENOMIC DNA]</scope>
    <source>
        <strain evidence="9 10">FJAT-52991</strain>
    </source>
</reference>
<evidence type="ECO:0000256" key="5">
    <source>
        <dbReference type="ARBA" id="ARBA00023015"/>
    </source>
</evidence>
<proteinExistence type="inferred from homology"/>
<evidence type="ECO:0000259" key="8">
    <source>
        <dbReference type="Pfam" id="PF04316"/>
    </source>
</evidence>
<keyword evidence="9" id="KW-0969">Cilium</keyword>
<dbReference type="SUPFAM" id="SSF101498">
    <property type="entry name" value="Anti-sigma factor FlgM"/>
    <property type="match status" value="1"/>
</dbReference>
<feature type="compositionally biased region" description="Polar residues" evidence="7">
    <location>
        <begin position="1"/>
        <end position="14"/>
    </location>
</feature>
<keyword evidence="10" id="KW-1185">Reference proteome</keyword>
<name>A0ABZ2N4Z9_9BACI</name>
<evidence type="ECO:0000256" key="6">
    <source>
        <dbReference type="ARBA" id="ARBA00023163"/>
    </source>
</evidence>
<dbReference type="NCBIfam" id="TIGR03824">
    <property type="entry name" value="FlgM_jcvi"/>
    <property type="match status" value="1"/>
</dbReference>
<keyword evidence="9" id="KW-0282">Flagellum</keyword>
<protein>
    <recommendedName>
        <fullName evidence="2">Negative regulator of flagellin synthesis</fullName>
    </recommendedName>
</protein>
<evidence type="ECO:0000256" key="7">
    <source>
        <dbReference type="SAM" id="MobiDB-lite"/>
    </source>
</evidence>
<keyword evidence="5" id="KW-0805">Transcription regulation</keyword>
<dbReference type="InterPro" id="IPR007412">
    <property type="entry name" value="FlgM"/>
</dbReference>
<evidence type="ECO:0000256" key="3">
    <source>
        <dbReference type="ARBA" id="ARBA00022491"/>
    </source>
</evidence>
<keyword evidence="6" id="KW-0804">Transcription</keyword>
<keyword evidence="4" id="KW-1005">Bacterial flagellum biogenesis</keyword>
<dbReference type="Pfam" id="PF04316">
    <property type="entry name" value="FlgM"/>
    <property type="match status" value="1"/>
</dbReference>
<dbReference type="RefSeq" id="WP_338751639.1">
    <property type="nucleotide sequence ID" value="NZ_CP147404.1"/>
</dbReference>
<dbReference type="InterPro" id="IPR031316">
    <property type="entry name" value="FlgM_C"/>
</dbReference>
<sequence>MKIQRTGVSGINPYQKQLNKQEENKKLSGMQADKLEISSAAKEMQEASKVLEARKEKISSLKQQVATGEYQPNPEHIAKGLINFFRKP</sequence>
<keyword evidence="3" id="KW-0678">Repressor</keyword>
<evidence type="ECO:0000256" key="4">
    <source>
        <dbReference type="ARBA" id="ARBA00022795"/>
    </source>
</evidence>
<evidence type="ECO:0000256" key="2">
    <source>
        <dbReference type="ARBA" id="ARBA00017823"/>
    </source>
</evidence>